<dbReference type="Proteomes" id="UP001061958">
    <property type="component" value="Unassembled WGS sequence"/>
</dbReference>
<evidence type="ECO:0000256" key="1">
    <source>
        <dbReference type="SAM" id="MobiDB-lite"/>
    </source>
</evidence>
<evidence type="ECO:0000259" key="2">
    <source>
        <dbReference type="PROSITE" id="PS51925"/>
    </source>
</evidence>
<dbReference type="EMBL" id="BQMJ01000056">
    <property type="protein sequence ID" value="GJQ14526.1"/>
    <property type="molecule type" value="Genomic_DNA"/>
</dbReference>
<organism evidence="3 4">
    <name type="scientific">Galdieria partita</name>
    <dbReference type="NCBI Taxonomy" id="83374"/>
    <lineage>
        <taxon>Eukaryota</taxon>
        <taxon>Rhodophyta</taxon>
        <taxon>Bangiophyceae</taxon>
        <taxon>Galdieriales</taxon>
        <taxon>Galdieriaceae</taxon>
        <taxon>Galdieria</taxon>
    </lineage>
</organism>
<dbReference type="CDD" id="cd10568">
    <property type="entry name" value="SWIB_like"/>
    <property type="match status" value="1"/>
</dbReference>
<dbReference type="PANTHER" id="PTHR13844">
    <property type="entry name" value="SWI/SNF-RELATED MATRIX-ASSOCIATED ACTIN-DEPENDENT REGULATOR OF CHROMATIN SUBFAMILY D"/>
    <property type="match status" value="1"/>
</dbReference>
<sequence length="546" mass="64192">MHTNQRAFVEETIRNATNMVQNDTEQRKKFKKNSFTGKTEDNKGQDSKHTVNLTQAKQVEKTLGNESSLFRQLIEFEKRLDLSFRKRQASIQETVTKLEERNSLVSRYFRVHIFNLSFQTHEATAVPCWSLRIQGFMIPQNYGSKEMRDKKLTEEAEKFEQQEQVQPSESWRFTQIFEKIAVELDKQVYPENYLFEWSPEEDPTADGIEITLPGNRECIAKIWLYPKNHCDVYKLSPTLATLLGITHANFSTAAFGVWNYVKVQKLQSTEDKSCIQLDDTLCNLFNQVRDIAQPAMNRGEQIKLSQLVAMIRRHFQPNEPTLVEYPVKLSGNWLENQVCFDMRCDFNDAKLNDWVSEDVRNVLKWKPWEDNKLFKAYEERYYDALERMLHHKRRRDFFQGFANNPVQFVNHLIISQSRDLKLISGMTGRNPDEEKLSSFYQQQWVREAVPRYLFRKIIQDAANRQRDHSYEGYATSYQEQRQEDNNNTVGNWDETKQDINSSMKPKVEGVKISLSGEQTLQNVSRNDHHDTMANHTPSASFHMEMS</sequence>
<dbReference type="AlphaFoldDB" id="A0A9C7Q1K6"/>
<reference evidence="3" key="1">
    <citation type="journal article" date="2022" name="Proc. Natl. Acad. Sci. U.S.A.">
        <title>Life cycle and functional genomics of the unicellular red alga Galdieria for elucidating algal and plant evolution and industrial use.</title>
        <authorList>
            <person name="Hirooka S."/>
            <person name="Itabashi T."/>
            <person name="Ichinose T.M."/>
            <person name="Onuma R."/>
            <person name="Fujiwara T."/>
            <person name="Yamashita S."/>
            <person name="Jong L.W."/>
            <person name="Tomita R."/>
            <person name="Iwane A.H."/>
            <person name="Miyagishima S.Y."/>
        </authorList>
    </citation>
    <scope>NUCLEOTIDE SEQUENCE</scope>
    <source>
        <strain evidence="3">NBRC 102759</strain>
    </source>
</reference>
<dbReference type="InterPro" id="IPR003121">
    <property type="entry name" value="SWIB_MDM2_domain"/>
</dbReference>
<protein>
    <recommendedName>
        <fullName evidence="2">DM2 domain-containing protein</fullName>
    </recommendedName>
</protein>
<name>A0A9C7Q1K6_9RHOD</name>
<evidence type="ECO:0000313" key="4">
    <source>
        <dbReference type="Proteomes" id="UP001061958"/>
    </source>
</evidence>
<feature type="domain" description="DM2" evidence="2">
    <location>
        <begin position="228"/>
        <end position="317"/>
    </location>
</feature>
<dbReference type="OrthoDB" id="2040at2759"/>
<dbReference type="InterPro" id="IPR036885">
    <property type="entry name" value="SWIB_MDM2_dom_sf"/>
</dbReference>
<dbReference type="Pfam" id="PF02201">
    <property type="entry name" value="SWIB"/>
    <property type="match status" value="1"/>
</dbReference>
<reference evidence="3" key="2">
    <citation type="submission" date="2022-01" db="EMBL/GenBank/DDBJ databases">
        <authorList>
            <person name="Hirooka S."/>
            <person name="Miyagishima S.Y."/>
        </authorList>
    </citation>
    <scope>NUCLEOTIDE SEQUENCE</scope>
    <source>
        <strain evidence="3">NBRC 102759</strain>
    </source>
</reference>
<feature type="compositionally biased region" description="Basic and acidic residues" evidence="1">
    <location>
        <begin position="38"/>
        <end position="49"/>
    </location>
</feature>
<feature type="region of interest" description="Disordered" evidence="1">
    <location>
        <begin position="474"/>
        <end position="507"/>
    </location>
</feature>
<dbReference type="PROSITE" id="PS51925">
    <property type="entry name" value="SWIB_MDM2"/>
    <property type="match status" value="1"/>
</dbReference>
<dbReference type="SUPFAM" id="SSF47592">
    <property type="entry name" value="SWIB/MDM2 domain"/>
    <property type="match status" value="1"/>
</dbReference>
<proteinExistence type="predicted"/>
<feature type="region of interest" description="Disordered" evidence="1">
    <location>
        <begin position="522"/>
        <end position="546"/>
    </location>
</feature>
<gene>
    <name evidence="3" type="ORF">GpartN1_g6317.t1</name>
</gene>
<feature type="region of interest" description="Disordered" evidence="1">
    <location>
        <begin position="22"/>
        <end position="50"/>
    </location>
</feature>
<accession>A0A9C7Q1K6</accession>
<feature type="compositionally biased region" description="Polar residues" evidence="1">
    <location>
        <begin position="475"/>
        <end position="490"/>
    </location>
</feature>
<keyword evidence="4" id="KW-1185">Reference proteome</keyword>
<dbReference type="Gene3D" id="1.10.245.10">
    <property type="entry name" value="SWIB/MDM2 domain"/>
    <property type="match status" value="1"/>
</dbReference>
<comment type="caution">
    <text evidence="3">The sequence shown here is derived from an EMBL/GenBank/DDBJ whole genome shotgun (WGS) entry which is preliminary data.</text>
</comment>
<evidence type="ECO:0000313" key="3">
    <source>
        <dbReference type="EMBL" id="GJQ14526.1"/>
    </source>
</evidence>